<reference evidence="4" key="1">
    <citation type="submission" date="2015-10" db="EMBL/GenBank/DDBJ databases">
        <title>Analysis of five complete genome sequences for members of the class Peribacteria in the recently recognized Peregrinibacteria bacterial phylum.</title>
        <authorList>
            <person name="Anantharaman K."/>
            <person name="Brown C.T."/>
            <person name="Burstein D."/>
            <person name="Castelle C.J."/>
            <person name="Probst A.J."/>
            <person name="Thomas B.C."/>
            <person name="Williams K.H."/>
            <person name="Banfield J.F."/>
        </authorList>
    </citation>
    <scope>NUCLEOTIDE SEQUENCE [LARGE SCALE GENOMIC DNA]</scope>
</reference>
<evidence type="ECO:0000259" key="2">
    <source>
        <dbReference type="Pfam" id="PF19291"/>
    </source>
</evidence>
<feature type="domain" description="Trehalase-like N-terminal" evidence="2">
    <location>
        <begin position="4"/>
        <end position="176"/>
    </location>
</feature>
<accession>A0A0S1SPG3</accession>
<dbReference type="GO" id="GO:0004553">
    <property type="term" value="F:hydrolase activity, hydrolyzing O-glycosyl compounds"/>
    <property type="evidence" value="ECO:0007669"/>
    <property type="project" value="UniProtKB-ARBA"/>
</dbReference>
<dbReference type="InterPro" id="IPR012341">
    <property type="entry name" value="6hp_glycosidase-like_sf"/>
</dbReference>
<evidence type="ECO:0000313" key="3">
    <source>
        <dbReference type="EMBL" id="ALM13494.1"/>
    </source>
</evidence>
<dbReference type="STRING" id="1735162.PeribacterB2_0826"/>
<keyword evidence="3" id="KW-0378">Hydrolase</keyword>
<accession>A0A0S1SJY1</accession>
<dbReference type="InterPro" id="IPR008928">
    <property type="entry name" value="6-hairpin_glycosidase_sf"/>
</dbReference>
<evidence type="ECO:0000313" key="4">
    <source>
        <dbReference type="Proteomes" id="UP000069135"/>
    </source>
</evidence>
<accession>A0A0S1SSL8</accession>
<dbReference type="PANTHER" id="PTHR31616:SF0">
    <property type="entry name" value="GLUCAN 1,4-ALPHA-GLUCOSIDASE"/>
    <property type="match status" value="1"/>
</dbReference>
<dbReference type="PANTHER" id="PTHR31616">
    <property type="entry name" value="TREHALASE"/>
    <property type="match status" value="1"/>
</dbReference>
<protein>
    <submittedName>
        <fullName evidence="3">Glycoside hydrolase 15-like protein</fullName>
    </submittedName>
</protein>
<dbReference type="EMBL" id="CP013065">
    <property type="protein sequence ID" value="ALM13494.1"/>
    <property type="molecule type" value="Genomic_DNA"/>
</dbReference>
<dbReference type="GO" id="GO:0005975">
    <property type="term" value="P:carbohydrate metabolic process"/>
    <property type="evidence" value="ECO:0007669"/>
    <property type="project" value="InterPro"/>
</dbReference>
<feature type="domain" description="GH15-like" evidence="1">
    <location>
        <begin position="235"/>
        <end position="588"/>
    </location>
</feature>
<accession>A0A0S1SVN0</accession>
<name>A0A0S1SPG3_9BACT</name>
<organism evidence="3 4">
    <name type="scientific">Candidatus Peribacter riflensis</name>
    <dbReference type="NCBI Taxonomy" id="1735162"/>
    <lineage>
        <taxon>Bacteria</taxon>
        <taxon>Candidatus Peregrinibacteriota</taxon>
        <taxon>Candidatus Peribacteria</taxon>
        <taxon>Candidatus Peribacterales</taxon>
        <taxon>Candidatus Peribacteraceae</taxon>
        <taxon>Candidatus Peribacter</taxon>
    </lineage>
</organism>
<dbReference type="PATRIC" id="fig|1735161.3.peg.804"/>
<dbReference type="InterPro" id="IPR045582">
    <property type="entry name" value="Trehalase-like_N"/>
</dbReference>
<reference evidence="3 4" key="2">
    <citation type="journal article" date="2016" name="PeerJ">
        <title>Analysis of five complete genome sequences for members of the class Peribacteria in the recently recognized Peregrinibacteria bacterial phylum.</title>
        <authorList>
            <person name="Anantharaman K."/>
            <person name="Brown C.T."/>
            <person name="Burstein D."/>
            <person name="Castelle C.J."/>
            <person name="Probst A.J."/>
            <person name="Thomas B.C."/>
            <person name="Williams K.H."/>
            <person name="Banfield J.F."/>
        </authorList>
    </citation>
    <scope>NUCLEOTIDE SEQUENCE [LARGE SCALE GENOMIC DNA]</scope>
    <source>
        <strain evidence="3">RIFOXYD1_FULL_PER-ii_59_16</strain>
    </source>
</reference>
<dbReference type="Gene3D" id="1.50.10.10">
    <property type="match status" value="1"/>
</dbReference>
<evidence type="ECO:0000259" key="1">
    <source>
        <dbReference type="Pfam" id="PF00723"/>
    </source>
</evidence>
<gene>
    <name evidence="3" type="ORF">PeribacterD1_0825</name>
</gene>
<accession>A0A0S1SFV8</accession>
<dbReference type="KEGG" id="prf:PeribacterA2_0824"/>
<dbReference type="Pfam" id="PF00723">
    <property type="entry name" value="Glyco_hydro_15"/>
    <property type="match status" value="1"/>
</dbReference>
<dbReference type="AlphaFoldDB" id="A0A0S1SPG3"/>
<dbReference type="InterPro" id="IPR011613">
    <property type="entry name" value="GH15-like"/>
</dbReference>
<dbReference type="Pfam" id="PF19291">
    <property type="entry name" value="TREH_N"/>
    <property type="match status" value="1"/>
</dbReference>
<proteinExistence type="predicted"/>
<sequence>MEFQPIRNYGFIGNLGSCALVSKEGSIDWCCLPRLDAPSIFASLLDPENGGHFSIRPTSGITTITQEYLPQTNILKTTFETTTGTLEVQDWMHMGGFEFEEEEHHRLPALYRIAQCTQGSVAVHVIYRPRLDYARARTVFSADGEGGVIAESKEDTVRLHATCPFVIDAEGAEATVTLHENASLSFVCSYGRAERAELPPPLRSLERTALYWRRWLTECEGGTCHVQKRWREHVDRSALVLKVLAGGRGIAAAATTSLPEIPGGAHNWDYRFSWVRDTALTVRALASLRHLSDAREFVEWISELITSGGRRPSDIQVLYPLHAEQVPPEEELTHLAGYRNSKPVRIGNAAVHQRQLDIYGEILNTVFLSELLQTGAGDILSNVLRDIVEYVCDIWREPDHGIWELRVEPQQYTYSKVMCWVAIDRGIRLAQAHAWNIDTARWERERDAIYAAVMEQGWSEKRRAFVQTFGSEVLDATALLFPLLGFLPGDHPRALSTLETIMRDLADGALVYRSDHHHRKEGAFAFCSFWLVDALATAGRVEEARERFEELLHMGNHLGLYAEEIDPATGDFLGNFPQAFTHVGLINSAVKLNALLPE</sequence>
<dbReference type="SUPFAM" id="SSF48208">
    <property type="entry name" value="Six-hairpin glycosidases"/>
    <property type="match status" value="1"/>
</dbReference>
<dbReference type="Proteomes" id="UP000069135">
    <property type="component" value="Chromosome"/>
</dbReference>